<dbReference type="Proteomes" id="UP000829196">
    <property type="component" value="Unassembled WGS sequence"/>
</dbReference>
<keyword evidence="2" id="KW-1185">Reference proteome</keyword>
<sequence length="79" mass="9330">MEEVRFYSLRHSIIHPVLLVVLLKQTPIFTLVHCSQIIFQTVQFSNQNIFLLHAHSSERNHHQQQDLVQWQTLPTNDAN</sequence>
<evidence type="ECO:0000313" key="1">
    <source>
        <dbReference type="EMBL" id="KAI0515841.1"/>
    </source>
</evidence>
<organism evidence="1 2">
    <name type="scientific">Dendrobium nobile</name>
    <name type="common">Orchid</name>
    <dbReference type="NCBI Taxonomy" id="94219"/>
    <lineage>
        <taxon>Eukaryota</taxon>
        <taxon>Viridiplantae</taxon>
        <taxon>Streptophyta</taxon>
        <taxon>Embryophyta</taxon>
        <taxon>Tracheophyta</taxon>
        <taxon>Spermatophyta</taxon>
        <taxon>Magnoliopsida</taxon>
        <taxon>Liliopsida</taxon>
        <taxon>Asparagales</taxon>
        <taxon>Orchidaceae</taxon>
        <taxon>Epidendroideae</taxon>
        <taxon>Malaxideae</taxon>
        <taxon>Dendrobiinae</taxon>
        <taxon>Dendrobium</taxon>
    </lineage>
</organism>
<proteinExistence type="predicted"/>
<dbReference type="EMBL" id="JAGYWB010000007">
    <property type="protein sequence ID" value="KAI0515841.1"/>
    <property type="molecule type" value="Genomic_DNA"/>
</dbReference>
<protein>
    <submittedName>
        <fullName evidence="1">Uncharacterized protein</fullName>
    </submittedName>
</protein>
<accession>A0A8T3BKW5</accession>
<reference evidence="1" key="1">
    <citation type="journal article" date="2022" name="Front. Genet.">
        <title>Chromosome-Scale Assembly of the Dendrobium nobile Genome Provides Insights Into the Molecular Mechanism of the Biosynthesis of the Medicinal Active Ingredient of Dendrobium.</title>
        <authorList>
            <person name="Xu Q."/>
            <person name="Niu S.-C."/>
            <person name="Li K.-L."/>
            <person name="Zheng P.-J."/>
            <person name="Zhang X.-J."/>
            <person name="Jia Y."/>
            <person name="Liu Y."/>
            <person name="Niu Y.-X."/>
            <person name="Yu L.-H."/>
            <person name="Chen D.-F."/>
            <person name="Zhang G.-Q."/>
        </authorList>
    </citation>
    <scope>NUCLEOTIDE SEQUENCE</scope>
    <source>
        <tissue evidence="1">Leaf</tissue>
    </source>
</reference>
<evidence type="ECO:0000313" key="2">
    <source>
        <dbReference type="Proteomes" id="UP000829196"/>
    </source>
</evidence>
<gene>
    <name evidence="1" type="ORF">KFK09_008509</name>
</gene>
<comment type="caution">
    <text evidence="1">The sequence shown here is derived from an EMBL/GenBank/DDBJ whole genome shotgun (WGS) entry which is preliminary data.</text>
</comment>
<name>A0A8T3BKW5_DENNO</name>
<dbReference type="AlphaFoldDB" id="A0A8T3BKW5"/>